<dbReference type="GO" id="GO:0005886">
    <property type="term" value="C:plasma membrane"/>
    <property type="evidence" value="ECO:0007669"/>
    <property type="project" value="UniProtKB-SubCell"/>
</dbReference>
<comment type="subcellular location">
    <subcellularLocation>
        <location evidence="1 6">Cell membrane</location>
        <topology evidence="1 6">Multi-pass membrane protein</topology>
    </subcellularLocation>
</comment>
<comment type="function">
    <text evidence="6">Gustatory receptor which mediates acceptance or avoidance behavior, depending on its substrates.</text>
</comment>
<evidence type="ECO:0000256" key="3">
    <source>
        <dbReference type="ARBA" id="ARBA00022692"/>
    </source>
</evidence>
<dbReference type="GO" id="GO:0050909">
    <property type="term" value="P:sensory perception of taste"/>
    <property type="evidence" value="ECO:0007669"/>
    <property type="project" value="InterPro"/>
</dbReference>
<evidence type="ECO:0000256" key="1">
    <source>
        <dbReference type="ARBA" id="ARBA00004651"/>
    </source>
</evidence>
<comment type="similarity">
    <text evidence="6">Belongs to the insect chemoreceptor superfamily. Gustatory receptor (GR) family.</text>
</comment>
<feature type="transmembrane region" description="Helical" evidence="6">
    <location>
        <begin position="41"/>
        <end position="65"/>
    </location>
</feature>
<reference evidence="7" key="1">
    <citation type="submission" date="2022-08" db="UniProtKB">
        <authorList>
            <consortium name="EnsemblMetazoa"/>
        </authorList>
    </citation>
    <scope>IDENTIFICATION</scope>
    <source>
        <strain evidence="7">Israel</strain>
    </source>
</reference>
<evidence type="ECO:0000256" key="4">
    <source>
        <dbReference type="ARBA" id="ARBA00022989"/>
    </source>
</evidence>
<dbReference type="GO" id="GO:0007165">
    <property type="term" value="P:signal transduction"/>
    <property type="evidence" value="ECO:0007669"/>
    <property type="project" value="UniProtKB-KW"/>
</dbReference>
<comment type="caution">
    <text evidence="6">Lacks conserved residue(s) required for the propagation of feature annotation.</text>
</comment>
<keyword evidence="6" id="KW-0807">Transducer</keyword>
<dbReference type="EMBL" id="AJVK01014707">
    <property type="status" value="NOT_ANNOTATED_CDS"/>
    <property type="molecule type" value="Genomic_DNA"/>
</dbReference>
<dbReference type="EnsemblMetazoa" id="PPAI013153-RA">
    <property type="protein sequence ID" value="PPAI013153-PA"/>
    <property type="gene ID" value="PPAI013153"/>
</dbReference>
<feature type="transmembrane region" description="Helical" evidence="6">
    <location>
        <begin position="234"/>
        <end position="257"/>
    </location>
</feature>
<evidence type="ECO:0000313" key="8">
    <source>
        <dbReference type="Proteomes" id="UP000092462"/>
    </source>
</evidence>
<evidence type="ECO:0000256" key="6">
    <source>
        <dbReference type="RuleBase" id="RU363108"/>
    </source>
</evidence>
<sequence length="368" mass="44005">MTKFLESFKWINLSLLIGNICPFQTTFRGHEWIISQKKAHFWVIFFINCSIMSISSISAVYAYLLKDKIMRNWNVQIGLTFISLVTPVMIYQVNILAVFAKGEEHAGVFRTFAKFEKRLKDILSISVDFTYWKRKMYLDFVIAFIYGIASFVLKSQYYFFEDNWTYIYHITLLIIDLNFLLIVCHIRSTVRCLRVFQRHLSAIFQDIAGKPHLKLFHTLNRELMGIKREVDRTFGPLLLINISYDFIALIFQLYFYFHFLDFRFEEYYNFWPHMIQIFKITGLGYKAVAFVTEMETYYSEAKQLADKLRKKPSTPTDFFYQSLHMKNWEYFTASQFFNLNFSLVNNFFTGCITYIIIMFQLEILDNCE</sequence>
<dbReference type="Pfam" id="PF08395">
    <property type="entry name" value="7tm_7"/>
    <property type="match status" value="1"/>
</dbReference>
<evidence type="ECO:0000256" key="5">
    <source>
        <dbReference type="ARBA" id="ARBA00023136"/>
    </source>
</evidence>
<keyword evidence="5 6" id="KW-0472">Membrane</keyword>
<keyword evidence="6" id="KW-0675">Receptor</keyword>
<keyword evidence="3 6" id="KW-0812">Transmembrane</keyword>
<evidence type="ECO:0000313" key="7">
    <source>
        <dbReference type="EnsemblMetazoa" id="PPAI013153-PA"/>
    </source>
</evidence>
<evidence type="ECO:0000256" key="2">
    <source>
        <dbReference type="ARBA" id="ARBA00022475"/>
    </source>
</evidence>
<protein>
    <recommendedName>
        <fullName evidence="6">Gustatory receptor</fullName>
    </recommendedName>
</protein>
<organism evidence="7 8">
    <name type="scientific">Phlebotomus papatasi</name>
    <name type="common">Sandfly</name>
    <dbReference type="NCBI Taxonomy" id="29031"/>
    <lineage>
        <taxon>Eukaryota</taxon>
        <taxon>Metazoa</taxon>
        <taxon>Ecdysozoa</taxon>
        <taxon>Arthropoda</taxon>
        <taxon>Hexapoda</taxon>
        <taxon>Insecta</taxon>
        <taxon>Pterygota</taxon>
        <taxon>Neoptera</taxon>
        <taxon>Endopterygota</taxon>
        <taxon>Diptera</taxon>
        <taxon>Nematocera</taxon>
        <taxon>Psychodoidea</taxon>
        <taxon>Psychodidae</taxon>
        <taxon>Phlebotomus</taxon>
        <taxon>Phlebotomus</taxon>
    </lineage>
</organism>
<feature type="transmembrane region" description="Helical" evidence="6">
    <location>
        <begin position="140"/>
        <end position="160"/>
    </location>
</feature>
<feature type="transmembrane region" description="Helical" evidence="6">
    <location>
        <begin position="166"/>
        <end position="186"/>
    </location>
</feature>
<dbReference type="InterPro" id="IPR013604">
    <property type="entry name" value="7TM_chemorcpt"/>
</dbReference>
<keyword evidence="2 6" id="KW-1003">Cell membrane</keyword>
<dbReference type="AlphaFoldDB" id="A0A3F2ZE96"/>
<feature type="transmembrane region" description="Helical" evidence="6">
    <location>
        <begin position="343"/>
        <end position="364"/>
    </location>
</feature>
<proteinExistence type="inferred from homology"/>
<name>A0A3F2ZE96_PHLPP</name>
<accession>A0A3F2ZE96</accession>
<keyword evidence="4 6" id="KW-1133">Transmembrane helix</keyword>
<feature type="transmembrane region" description="Helical" evidence="6">
    <location>
        <begin position="77"/>
        <end position="100"/>
    </location>
</feature>
<dbReference type="Proteomes" id="UP000092462">
    <property type="component" value="Unassembled WGS sequence"/>
</dbReference>
<keyword evidence="8" id="KW-1185">Reference proteome</keyword>
<dbReference type="VEuPathDB" id="VectorBase:PPAI013153"/>